<name>A0ABT3T9Z9_9GAMM</name>
<reference evidence="2" key="1">
    <citation type="submission" date="2019-02" db="EMBL/GenBank/DDBJ databases">
        <authorList>
            <person name="Li S.-H."/>
        </authorList>
    </citation>
    <scope>NUCLEOTIDE SEQUENCE</scope>
    <source>
        <strain evidence="2">IMCC11814</strain>
    </source>
</reference>
<dbReference type="Gene3D" id="1.10.287.1490">
    <property type="match status" value="1"/>
</dbReference>
<dbReference type="Proteomes" id="UP001143304">
    <property type="component" value="Unassembled WGS sequence"/>
</dbReference>
<evidence type="ECO:0000313" key="3">
    <source>
        <dbReference type="Proteomes" id="UP001143304"/>
    </source>
</evidence>
<proteinExistence type="predicted"/>
<protein>
    <recommendedName>
        <fullName evidence="4">Chromosome partition protein Smc</fullName>
    </recommendedName>
</protein>
<organism evidence="2 3">
    <name type="scientific">Candidatus Marimicrobium litorale</name>
    <dbReference type="NCBI Taxonomy" id="2518991"/>
    <lineage>
        <taxon>Bacteria</taxon>
        <taxon>Pseudomonadati</taxon>
        <taxon>Pseudomonadota</taxon>
        <taxon>Gammaproteobacteria</taxon>
        <taxon>Cellvibrionales</taxon>
        <taxon>Halieaceae</taxon>
        <taxon>Marimicrobium</taxon>
    </lineage>
</organism>
<evidence type="ECO:0000256" key="1">
    <source>
        <dbReference type="SAM" id="Coils"/>
    </source>
</evidence>
<comment type="caution">
    <text evidence="2">The sequence shown here is derived from an EMBL/GenBank/DDBJ whole genome shotgun (WGS) entry which is preliminary data.</text>
</comment>
<accession>A0ABT3T9Z9</accession>
<evidence type="ECO:0000313" key="2">
    <source>
        <dbReference type="EMBL" id="MCX2979119.1"/>
    </source>
</evidence>
<feature type="coiled-coil region" evidence="1">
    <location>
        <begin position="100"/>
        <end position="158"/>
    </location>
</feature>
<keyword evidence="3" id="KW-1185">Reference proteome</keyword>
<keyword evidence="1" id="KW-0175">Coiled coil</keyword>
<sequence>MIAAGLSFGYAWQLQAQLDEAAVELVDFQSRVSDLEARLSDTDEGMNQNASVQAVKIAELESEVRKLWDNVWKQTRSRLDKLEADSSAQGKKVRNLATASASAQTELEQAKVNLAELKSVGDDLARVMSSAKTSQAEVERVADSLNQINLTLAKLEKRVAGNEEWVGSVNAFRRQVNASLGELQSSVRTLQTSRP</sequence>
<dbReference type="EMBL" id="SHNO01000002">
    <property type="protein sequence ID" value="MCX2979119.1"/>
    <property type="molecule type" value="Genomic_DNA"/>
</dbReference>
<evidence type="ECO:0008006" key="4">
    <source>
        <dbReference type="Google" id="ProtNLM"/>
    </source>
</evidence>
<gene>
    <name evidence="2" type="ORF">EYC82_17410</name>
</gene>